<proteinExistence type="predicted"/>
<dbReference type="AlphaFoldDB" id="A0AAD9ZSD1"/>
<keyword evidence="2" id="KW-1185">Reference proteome</keyword>
<comment type="caution">
    <text evidence="1">The sequence shown here is derived from an EMBL/GenBank/DDBJ whole genome shotgun (WGS) entry which is preliminary data.</text>
</comment>
<dbReference type="GO" id="GO:0003723">
    <property type="term" value="F:RNA binding"/>
    <property type="evidence" value="ECO:0007669"/>
    <property type="project" value="TreeGrafter"/>
</dbReference>
<sequence length="53" mass="5774">MIIGGRNIDWFGTIKNGEEQKGSSETIHVQDATGHEVATRLSNVYTISKGTEP</sequence>
<gene>
    <name evidence="1" type="ORF">Dsin_029085</name>
</gene>
<dbReference type="Proteomes" id="UP001281410">
    <property type="component" value="Unassembled WGS sequence"/>
</dbReference>
<dbReference type="GO" id="GO:0006412">
    <property type="term" value="P:translation"/>
    <property type="evidence" value="ECO:0007669"/>
    <property type="project" value="InterPro"/>
</dbReference>
<dbReference type="GO" id="GO:0003735">
    <property type="term" value="F:structural constituent of ribosome"/>
    <property type="evidence" value="ECO:0007669"/>
    <property type="project" value="InterPro"/>
</dbReference>
<evidence type="ECO:0000313" key="2">
    <source>
        <dbReference type="Proteomes" id="UP001281410"/>
    </source>
</evidence>
<dbReference type="GO" id="GO:0022627">
    <property type="term" value="C:cytosolic small ribosomal subunit"/>
    <property type="evidence" value="ECO:0007669"/>
    <property type="project" value="TreeGrafter"/>
</dbReference>
<reference evidence="1" key="1">
    <citation type="journal article" date="2023" name="Plant J.">
        <title>Genome sequences and population genomics provide insights into the demographic history, inbreeding, and mutation load of two 'living fossil' tree species of Dipteronia.</title>
        <authorList>
            <person name="Feng Y."/>
            <person name="Comes H.P."/>
            <person name="Chen J."/>
            <person name="Zhu S."/>
            <person name="Lu R."/>
            <person name="Zhang X."/>
            <person name="Li P."/>
            <person name="Qiu J."/>
            <person name="Olsen K.M."/>
            <person name="Qiu Y."/>
        </authorList>
    </citation>
    <scope>NUCLEOTIDE SEQUENCE</scope>
    <source>
        <strain evidence="1">NBL</strain>
    </source>
</reference>
<evidence type="ECO:0000313" key="1">
    <source>
        <dbReference type="EMBL" id="KAK3189524.1"/>
    </source>
</evidence>
<dbReference type="InterPro" id="IPR041982">
    <property type="entry name" value="Ribosomal_eS4_KOW"/>
</dbReference>
<dbReference type="CDD" id="cd06087">
    <property type="entry name" value="KOW_RPS4"/>
    <property type="match status" value="1"/>
</dbReference>
<dbReference type="InterPro" id="IPR000876">
    <property type="entry name" value="Ribosomal_eS4"/>
</dbReference>
<dbReference type="Gene3D" id="2.30.30.30">
    <property type="match status" value="1"/>
</dbReference>
<dbReference type="PANTHER" id="PTHR11581:SF0">
    <property type="entry name" value="SMALL RIBOSOMAL SUBUNIT PROTEIN ES4"/>
    <property type="match status" value="1"/>
</dbReference>
<dbReference type="PANTHER" id="PTHR11581">
    <property type="entry name" value="30S/40S RIBOSOMAL PROTEIN S4"/>
    <property type="match status" value="1"/>
</dbReference>
<name>A0AAD9ZSD1_9ROSI</name>
<protein>
    <submittedName>
        <fullName evidence="1">Uncharacterized protein</fullName>
    </submittedName>
</protein>
<accession>A0AAD9ZSD1</accession>
<dbReference type="InterPro" id="IPR014722">
    <property type="entry name" value="Rib_uL2_dom2"/>
</dbReference>
<dbReference type="EMBL" id="JANJYJ010000009">
    <property type="protein sequence ID" value="KAK3189524.1"/>
    <property type="molecule type" value="Genomic_DNA"/>
</dbReference>
<organism evidence="1 2">
    <name type="scientific">Dipteronia sinensis</name>
    <dbReference type="NCBI Taxonomy" id="43782"/>
    <lineage>
        <taxon>Eukaryota</taxon>
        <taxon>Viridiplantae</taxon>
        <taxon>Streptophyta</taxon>
        <taxon>Embryophyta</taxon>
        <taxon>Tracheophyta</taxon>
        <taxon>Spermatophyta</taxon>
        <taxon>Magnoliopsida</taxon>
        <taxon>eudicotyledons</taxon>
        <taxon>Gunneridae</taxon>
        <taxon>Pentapetalae</taxon>
        <taxon>rosids</taxon>
        <taxon>malvids</taxon>
        <taxon>Sapindales</taxon>
        <taxon>Sapindaceae</taxon>
        <taxon>Hippocastanoideae</taxon>
        <taxon>Acereae</taxon>
        <taxon>Dipteronia</taxon>
    </lineage>
</organism>